<feature type="region of interest" description="Disordered" evidence="1">
    <location>
        <begin position="1"/>
        <end position="66"/>
    </location>
</feature>
<evidence type="ECO:0000313" key="3">
    <source>
        <dbReference type="Proteomes" id="UP000028990"/>
    </source>
</evidence>
<sequence>MLTNPNPNPSPQPDSSVSMARHLKSSPVLKPQPDPGGRDFPSYVIPNTEGRMNGPPSPRNVDDATRGVEWGACPVPIIELPPYSLARHYPLALRCNARILANTQCIPPS</sequence>
<dbReference type="AlphaFoldDB" id="A0A091DPH2"/>
<name>A0A091DPH2_FUKDA</name>
<organism evidence="2 3">
    <name type="scientific">Fukomys damarensis</name>
    <name type="common">Damaraland mole rat</name>
    <name type="synonym">Cryptomys damarensis</name>
    <dbReference type="NCBI Taxonomy" id="885580"/>
    <lineage>
        <taxon>Eukaryota</taxon>
        <taxon>Metazoa</taxon>
        <taxon>Chordata</taxon>
        <taxon>Craniata</taxon>
        <taxon>Vertebrata</taxon>
        <taxon>Euteleostomi</taxon>
        <taxon>Mammalia</taxon>
        <taxon>Eutheria</taxon>
        <taxon>Euarchontoglires</taxon>
        <taxon>Glires</taxon>
        <taxon>Rodentia</taxon>
        <taxon>Hystricomorpha</taxon>
        <taxon>Bathyergidae</taxon>
        <taxon>Fukomys</taxon>
    </lineage>
</organism>
<evidence type="ECO:0000256" key="1">
    <source>
        <dbReference type="SAM" id="MobiDB-lite"/>
    </source>
</evidence>
<dbReference type="EMBL" id="KN122180">
    <property type="protein sequence ID" value="KFO32363.1"/>
    <property type="molecule type" value="Genomic_DNA"/>
</dbReference>
<proteinExistence type="predicted"/>
<feature type="compositionally biased region" description="Pro residues" evidence="1">
    <location>
        <begin position="1"/>
        <end position="12"/>
    </location>
</feature>
<protein>
    <submittedName>
        <fullName evidence="2">Uncharacterized protein</fullName>
    </submittedName>
</protein>
<gene>
    <name evidence="2" type="ORF">H920_06234</name>
</gene>
<reference evidence="2 3" key="1">
    <citation type="submission" date="2013-11" db="EMBL/GenBank/DDBJ databases">
        <title>The Damaraland mole rat (Fukomys damarensis) genome and evolution of African mole rats.</title>
        <authorList>
            <person name="Gladyshev V.N."/>
            <person name="Fang X."/>
        </authorList>
    </citation>
    <scope>NUCLEOTIDE SEQUENCE [LARGE SCALE GENOMIC DNA]</scope>
    <source>
        <tissue evidence="2">Liver</tissue>
    </source>
</reference>
<evidence type="ECO:0000313" key="2">
    <source>
        <dbReference type="EMBL" id="KFO32363.1"/>
    </source>
</evidence>
<keyword evidence="3" id="KW-1185">Reference proteome</keyword>
<dbReference type="Proteomes" id="UP000028990">
    <property type="component" value="Unassembled WGS sequence"/>
</dbReference>
<accession>A0A091DPH2</accession>